<feature type="compositionally biased region" description="Basic and acidic residues" evidence="1">
    <location>
        <begin position="1"/>
        <end position="12"/>
    </location>
</feature>
<evidence type="ECO:0000313" key="3">
    <source>
        <dbReference type="Proteomes" id="UP001295684"/>
    </source>
</evidence>
<dbReference type="EMBL" id="CAMPGE010022339">
    <property type="protein sequence ID" value="CAI2380387.1"/>
    <property type="molecule type" value="Genomic_DNA"/>
</dbReference>
<comment type="caution">
    <text evidence="2">The sequence shown here is derived from an EMBL/GenBank/DDBJ whole genome shotgun (WGS) entry which is preliminary data.</text>
</comment>
<name>A0AAD1XYJ0_EUPCR</name>
<keyword evidence="3" id="KW-1185">Reference proteome</keyword>
<feature type="compositionally biased region" description="Basic and acidic residues" evidence="1">
    <location>
        <begin position="20"/>
        <end position="37"/>
    </location>
</feature>
<sequence>MNMHTLDHEPARSFHASRKSVHERIQSHRASRKDSKHTVSCNGREQVPVRVSDYDSYPIHKISKKYETISTASGMTDKTNGSRTFNKNKTYQEKMYNQKRMTHNGGMFNKSQHSFNKTLRDRNTFFSIFPNYRIAKDNKRSTMKFHFHYPRKSMDGRATHMIDRTFTRKMDPMKKYTEEMLKIASMKRSIK</sequence>
<organism evidence="2 3">
    <name type="scientific">Euplotes crassus</name>
    <dbReference type="NCBI Taxonomy" id="5936"/>
    <lineage>
        <taxon>Eukaryota</taxon>
        <taxon>Sar</taxon>
        <taxon>Alveolata</taxon>
        <taxon>Ciliophora</taxon>
        <taxon>Intramacronucleata</taxon>
        <taxon>Spirotrichea</taxon>
        <taxon>Hypotrichia</taxon>
        <taxon>Euplotida</taxon>
        <taxon>Euplotidae</taxon>
        <taxon>Moneuplotes</taxon>
    </lineage>
</organism>
<proteinExistence type="predicted"/>
<reference evidence="2" key="1">
    <citation type="submission" date="2023-07" db="EMBL/GenBank/DDBJ databases">
        <authorList>
            <consortium name="AG Swart"/>
            <person name="Singh M."/>
            <person name="Singh A."/>
            <person name="Seah K."/>
            <person name="Emmerich C."/>
        </authorList>
    </citation>
    <scope>NUCLEOTIDE SEQUENCE</scope>
    <source>
        <strain evidence="2">DP1</strain>
    </source>
</reference>
<gene>
    <name evidence="2" type="ORF">ECRASSUSDP1_LOCUS21821</name>
</gene>
<feature type="region of interest" description="Disordered" evidence="1">
    <location>
        <begin position="1"/>
        <end position="46"/>
    </location>
</feature>
<protein>
    <submittedName>
        <fullName evidence="2">Uncharacterized protein</fullName>
    </submittedName>
</protein>
<evidence type="ECO:0000313" key="2">
    <source>
        <dbReference type="EMBL" id="CAI2380387.1"/>
    </source>
</evidence>
<dbReference type="Proteomes" id="UP001295684">
    <property type="component" value="Unassembled WGS sequence"/>
</dbReference>
<accession>A0AAD1XYJ0</accession>
<dbReference type="AlphaFoldDB" id="A0AAD1XYJ0"/>
<evidence type="ECO:0000256" key="1">
    <source>
        <dbReference type="SAM" id="MobiDB-lite"/>
    </source>
</evidence>